<reference evidence="2 3" key="1">
    <citation type="submission" date="2024-09" db="EMBL/GenBank/DDBJ databases">
        <authorList>
            <person name="Sun Q."/>
            <person name="Mori K."/>
        </authorList>
    </citation>
    <scope>NUCLEOTIDE SEQUENCE [LARGE SCALE GENOMIC DNA]</scope>
    <source>
        <strain evidence="2 3">KCTC 52403</strain>
    </source>
</reference>
<accession>A0ABV6SW79</accession>
<dbReference type="RefSeq" id="WP_189499347.1">
    <property type="nucleotide sequence ID" value="NZ_BMZT01000015.1"/>
</dbReference>
<proteinExistence type="predicted"/>
<evidence type="ECO:0000256" key="1">
    <source>
        <dbReference type="SAM" id="MobiDB-lite"/>
    </source>
</evidence>
<name>A0ABV6SW79_9GAMM</name>
<organism evidence="2 3">
    <name type="scientific">Luteimonas padinae</name>
    <dbReference type="NCBI Taxonomy" id="1714359"/>
    <lineage>
        <taxon>Bacteria</taxon>
        <taxon>Pseudomonadati</taxon>
        <taxon>Pseudomonadota</taxon>
        <taxon>Gammaproteobacteria</taxon>
        <taxon>Lysobacterales</taxon>
        <taxon>Lysobacteraceae</taxon>
        <taxon>Luteimonas</taxon>
    </lineage>
</organism>
<dbReference type="EMBL" id="JBHLTF010000025">
    <property type="protein sequence ID" value="MFC0717177.1"/>
    <property type="molecule type" value="Genomic_DNA"/>
</dbReference>
<evidence type="ECO:0000313" key="2">
    <source>
        <dbReference type="EMBL" id="MFC0717177.1"/>
    </source>
</evidence>
<dbReference type="Proteomes" id="UP001589898">
    <property type="component" value="Unassembled WGS sequence"/>
</dbReference>
<sequence>MEEQAMTTRRNKGDPDSSHAGPAEEGMNHPPGGGAEDAYACGIAVRQLDALDRLLRMLAAHGDLLATTRVTDLAEGTLPAIGEALHAHALAMRDILDHVETQRLGEAPDRRDGVEERRAIYAVTQLCMTAFH</sequence>
<feature type="region of interest" description="Disordered" evidence="1">
    <location>
        <begin position="1"/>
        <end position="36"/>
    </location>
</feature>
<keyword evidence="3" id="KW-1185">Reference proteome</keyword>
<evidence type="ECO:0000313" key="3">
    <source>
        <dbReference type="Proteomes" id="UP001589898"/>
    </source>
</evidence>
<protein>
    <submittedName>
        <fullName evidence="2">Uncharacterized protein</fullName>
    </submittedName>
</protein>
<gene>
    <name evidence="2" type="ORF">ACFFFU_05365</name>
</gene>
<comment type="caution">
    <text evidence="2">The sequence shown here is derived from an EMBL/GenBank/DDBJ whole genome shotgun (WGS) entry which is preliminary data.</text>
</comment>